<proteinExistence type="predicted"/>
<dbReference type="Proteomes" id="UP001299876">
    <property type="component" value="Unassembled WGS sequence"/>
</dbReference>
<name>A0ABT0ETB2_9PSED</name>
<sequence>MNKRNEHVMTWLAHLRLEGICPDCATERRAEIMATLFRYAFGTGSV</sequence>
<reference evidence="1 2" key="1">
    <citation type="submission" date="2022-02" db="EMBL/GenBank/DDBJ databases">
        <title>Comparative genomics of the first Antarctic Pseudomonas spp. capable of biotransforming 2,4,6-Trinitrotoluene.</title>
        <authorList>
            <person name="Cabrera M.A."/>
            <person name="Marquez S.L."/>
            <person name="Perez-Donoso J.M."/>
        </authorList>
    </citation>
    <scope>NUCLEOTIDE SEQUENCE [LARGE SCALE GENOMIC DNA]</scope>
    <source>
        <strain evidence="1 2">TNT19</strain>
    </source>
</reference>
<protein>
    <submittedName>
        <fullName evidence="1">Uncharacterized protein</fullName>
    </submittedName>
</protein>
<organism evidence="1 2">
    <name type="scientific">Pseudomonas violetae</name>
    <dbReference type="NCBI Taxonomy" id="2915813"/>
    <lineage>
        <taxon>Bacteria</taxon>
        <taxon>Pseudomonadati</taxon>
        <taxon>Pseudomonadota</taxon>
        <taxon>Gammaproteobacteria</taxon>
        <taxon>Pseudomonadales</taxon>
        <taxon>Pseudomonadaceae</taxon>
        <taxon>Pseudomonas</taxon>
    </lineage>
</organism>
<evidence type="ECO:0000313" key="1">
    <source>
        <dbReference type="EMBL" id="MCK1788975.1"/>
    </source>
</evidence>
<dbReference type="EMBL" id="JAKNRW010000001">
    <property type="protein sequence ID" value="MCK1788975.1"/>
    <property type="molecule type" value="Genomic_DNA"/>
</dbReference>
<keyword evidence="2" id="KW-1185">Reference proteome</keyword>
<dbReference type="RefSeq" id="WP_247286664.1">
    <property type="nucleotide sequence ID" value="NZ_JAKNRW010000001.1"/>
</dbReference>
<accession>A0ABT0ETB2</accession>
<gene>
    <name evidence="1" type="ORF">L9059_01985</name>
</gene>
<evidence type="ECO:0000313" key="2">
    <source>
        <dbReference type="Proteomes" id="UP001299876"/>
    </source>
</evidence>
<comment type="caution">
    <text evidence="1">The sequence shown here is derived from an EMBL/GenBank/DDBJ whole genome shotgun (WGS) entry which is preliminary data.</text>
</comment>